<evidence type="ECO:0000256" key="11">
    <source>
        <dbReference type="ARBA" id="ARBA00044668"/>
    </source>
</evidence>
<proteinExistence type="predicted"/>
<evidence type="ECO:0000256" key="8">
    <source>
        <dbReference type="ARBA" id="ARBA00044648"/>
    </source>
</evidence>
<evidence type="ECO:0000256" key="10">
    <source>
        <dbReference type="ARBA" id="ARBA00044662"/>
    </source>
</evidence>
<comment type="catalytic activity">
    <reaction evidence="11">
        <text>D-glucosamine(out) = D-glucosamine(in)</text>
        <dbReference type="Rhea" id="RHEA:78423"/>
        <dbReference type="ChEBI" id="CHEBI:58723"/>
    </reaction>
    <physiologicalReaction direction="left-to-right" evidence="11">
        <dbReference type="Rhea" id="RHEA:78424"/>
    </physiologicalReaction>
</comment>
<gene>
    <name evidence="17" type="primary">SOC13</name>
    <name evidence="17" type="ORF">AURANDRAFT_68222</name>
</gene>
<keyword evidence="5 15" id="KW-1133">Transmembrane helix</keyword>
<dbReference type="InParanoid" id="F0YNW7"/>
<protein>
    <recommendedName>
        <fullName evidence="13">Hexose transporter 1</fullName>
    </recommendedName>
</protein>
<dbReference type="Gene3D" id="1.20.1250.20">
    <property type="entry name" value="MFS general substrate transporter like domains"/>
    <property type="match status" value="1"/>
</dbReference>
<comment type="catalytic activity">
    <reaction evidence="8">
        <text>D-glucose(out) = D-glucose(in)</text>
        <dbReference type="Rhea" id="RHEA:60376"/>
        <dbReference type="ChEBI" id="CHEBI:4167"/>
    </reaction>
    <physiologicalReaction direction="left-to-right" evidence="8">
        <dbReference type="Rhea" id="RHEA:60377"/>
    </physiologicalReaction>
</comment>
<evidence type="ECO:0000256" key="5">
    <source>
        <dbReference type="ARBA" id="ARBA00022989"/>
    </source>
</evidence>
<feature type="transmembrane region" description="Helical" evidence="15">
    <location>
        <begin position="347"/>
        <end position="367"/>
    </location>
</feature>
<evidence type="ECO:0000256" key="13">
    <source>
        <dbReference type="ARBA" id="ARBA00044780"/>
    </source>
</evidence>
<comment type="catalytic activity">
    <reaction evidence="9">
        <text>D-xylose(out) = D-xylose(in)</text>
        <dbReference type="Rhea" id="RHEA:78427"/>
        <dbReference type="ChEBI" id="CHEBI:53455"/>
    </reaction>
    <physiologicalReaction direction="left-to-right" evidence="9">
        <dbReference type="Rhea" id="RHEA:78428"/>
    </physiologicalReaction>
</comment>
<reference evidence="17 18" key="1">
    <citation type="journal article" date="2011" name="Proc. Natl. Acad. Sci. U.S.A.">
        <title>Niche of harmful alga Aureococcus anophagefferens revealed through ecogenomics.</title>
        <authorList>
            <person name="Gobler C.J."/>
            <person name="Berry D.L."/>
            <person name="Dyhrman S.T."/>
            <person name="Wilhelm S.W."/>
            <person name="Salamov A."/>
            <person name="Lobanov A.V."/>
            <person name="Zhang Y."/>
            <person name="Collier J.L."/>
            <person name="Wurch L.L."/>
            <person name="Kustka A.B."/>
            <person name="Dill B.D."/>
            <person name="Shah M."/>
            <person name="VerBerkmoes N.C."/>
            <person name="Kuo A."/>
            <person name="Terry A."/>
            <person name="Pangilinan J."/>
            <person name="Lindquist E.A."/>
            <person name="Lucas S."/>
            <person name="Paulsen I.T."/>
            <person name="Hattenrath-Lehmann T.K."/>
            <person name="Talmage S.C."/>
            <person name="Walker E.A."/>
            <person name="Koch F."/>
            <person name="Burson A.M."/>
            <person name="Marcoval M.A."/>
            <person name="Tang Y.Z."/>
            <person name="Lecleir G.R."/>
            <person name="Coyne K.J."/>
            <person name="Berg G.M."/>
            <person name="Bertrand E.M."/>
            <person name="Saito M.A."/>
            <person name="Gladyshev V.N."/>
            <person name="Grigoriev I.V."/>
        </authorList>
    </citation>
    <scope>NUCLEOTIDE SEQUENCE [LARGE SCALE GENOMIC DNA]</scope>
    <source>
        <strain evidence="18">CCMP 1984</strain>
    </source>
</reference>
<keyword evidence="3" id="KW-0813">Transport</keyword>
<comment type="subcellular location">
    <subcellularLocation>
        <location evidence="1">Membrane</location>
        <topology evidence="1">Multi-pass membrane protein</topology>
    </subcellularLocation>
</comment>
<feature type="compositionally biased region" description="Polar residues" evidence="14">
    <location>
        <begin position="476"/>
        <end position="487"/>
    </location>
</feature>
<dbReference type="Proteomes" id="UP000002729">
    <property type="component" value="Unassembled WGS sequence"/>
</dbReference>
<organism evidence="18">
    <name type="scientific">Aureococcus anophagefferens</name>
    <name type="common">Harmful bloom alga</name>
    <dbReference type="NCBI Taxonomy" id="44056"/>
    <lineage>
        <taxon>Eukaryota</taxon>
        <taxon>Sar</taxon>
        <taxon>Stramenopiles</taxon>
        <taxon>Ochrophyta</taxon>
        <taxon>Pelagophyceae</taxon>
        <taxon>Pelagomonadales</taxon>
        <taxon>Pelagomonadaceae</taxon>
        <taxon>Aureococcus</taxon>
    </lineage>
</organism>
<dbReference type="GO" id="GO:0016020">
    <property type="term" value="C:membrane"/>
    <property type="evidence" value="ECO:0007669"/>
    <property type="project" value="UniProtKB-SubCell"/>
</dbReference>
<dbReference type="GO" id="GO:0022857">
    <property type="term" value="F:transmembrane transporter activity"/>
    <property type="evidence" value="ECO:0007669"/>
    <property type="project" value="InterPro"/>
</dbReference>
<dbReference type="RefSeq" id="XP_009042102.1">
    <property type="nucleotide sequence ID" value="XM_009043854.1"/>
</dbReference>
<dbReference type="InterPro" id="IPR046341">
    <property type="entry name" value="SET_dom_sf"/>
</dbReference>
<feature type="transmembrane region" description="Helical" evidence="15">
    <location>
        <begin position="170"/>
        <end position="190"/>
    </location>
</feature>
<comment type="subunit">
    <text evidence="2">Homodimer.</text>
</comment>
<dbReference type="OrthoDB" id="6339427at2759"/>
<dbReference type="eggNOG" id="KOG0254">
    <property type="taxonomic scope" value="Eukaryota"/>
</dbReference>
<feature type="transmembrane region" description="Helical" evidence="15">
    <location>
        <begin position="54"/>
        <end position="74"/>
    </location>
</feature>
<evidence type="ECO:0000256" key="7">
    <source>
        <dbReference type="ARBA" id="ARBA00044637"/>
    </source>
</evidence>
<feature type="region of interest" description="Disordered" evidence="14">
    <location>
        <begin position="475"/>
        <end position="499"/>
    </location>
</feature>
<comment type="catalytic activity">
    <reaction evidence="7">
        <text>D-galactose(in) = D-galactose(out)</text>
        <dbReference type="Rhea" id="RHEA:34915"/>
        <dbReference type="ChEBI" id="CHEBI:4139"/>
    </reaction>
    <physiologicalReaction direction="right-to-left" evidence="7">
        <dbReference type="Rhea" id="RHEA:34917"/>
    </physiologicalReaction>
</comment>
<feature type="transmembrane region" description="Helical" evidence="15">
    <location>
        <begin position="86"/>
        <end position="105"/>
    </location>
</feature>
<keyword evidence="18" id="KW-1185">Reference proteome</keyword>
<dbReference type="InterPro" id="IPR036259">
    <property type="entry name" value="MFS_trans_sf"/>
</dbReference>
<dbReference type="SUPFAM" id="SSF82199">
    <property type="entry name" value="SET domain"/>
    <property type="match status" value="1"/>
</dbReference>
<dbReference type="OMA" id="THINEFP"/>
<evidence type="ECO:0000256" key="12">
    <source>
        <dbReference type="ARBA" id="ARBA00044710"/>
    </source>
</evidence>
<dbReference type="InterPro" id="IPR020846">
    <property type="entry name" value="MFS_dom"/>
</dbReference>
<feature type="domain" description="Major facilitator superfamily (MFS) profile" evidence="16">
    <location>
        <begin position="18"/>
        <end position="492"/>
    </location>
</feature>
<feature type="transmembrane region" description="Helical" evidence="15">
    <location>
        <begin position="373"/>
        <end position="397"/>
    </location>
</feature>
<evidence type="ECO:0000256" key="6">
    <source>
        <dbReference type="ARBA" id="ARBA00023136"/>
    </source>
</evidence>
<evidence type="ECO:0000259" key="16">
    <source>
        <dbReference type="PROSITE" id="PS50850"/>
    </source>
</evidence>
<dbReference type="PROSITE" id="PS50850">
    <property type="entry name" value="MFS"/>
    <property type="match status" value="1"/>
</dbReference>
<dbReference type="SUPFAM" id="SSF103473">
    <property type="entry name" value="MFS general substrate transporter"/>
    <property type="match status" value="1"/>
</dbReference>
<dbReference type="EMBL" id="GL833184">
    <property type="protein sequence ID" value="EGB03197.1"/>
    <property type="molecule type" value="Genomic_DNA"/>
</dbReference>
<dbReference type="PRINTS" id="PR00171">
    <property type="entry name" value="SUGRTRNSPORT"/>
</dbReference>
<evidence type="ECO:0000256" key="14">
    <source>
        <dbReference type="SAM" id="MobiDB-lite"/>
    </source>
</evidence>
<accession>F0YNW7</accession>
<name>F0YNW7_AURAN</name>
<evidence type="ECO:0000256" key="15">
    <source>
        <dbReference type="SAM" id="Phobius"/>
    </source>
</evidence>
<dbReference type="GeneID" id="20226677"/>
<keyword evidence="4 15" id="KW-0812">Transmembrane</keyword>
<comment type="catalytic activity">
    <reaction evidence="12">
        <text>D-fructose(out) = D-fructose(in)</text>
        <dbReference type="Rhea" id="RHEA:60372"/>
        <dbReference type="ChEBI" id="CHEBI:37721"/>
    </reaction>
    <physiologicalReaction direction="left-to-right" evidence="12">
        <dbReference type="Rhea" id="RHEA:60373"/>
    </physiologicalReaction>
</comment>
<dbReference type="InterPro" id="IPR005828">
    <property type="entry name" value="MFS_sugar_transport-like"/>
</dbReference>
<evidence type="ECO:0000256" key="4">
    <source>
        <dbReference type="ARBA" id="ARBA00022692"/>
    </source>
</evidence>
<dbReference type="Pfam" id="PF00083">
    <property type="entry name" value="Sugar_tr"/>
    <property type="match status" value="1"/>
</dbReference>
<dbReference type="PANTHER" id="PTHR48020">
    <property type="entry name" value="PROTON MYO-INOSITOL COTRANSPORTER"/>
    <property type="match status" value="1"/>
</dbReference>
<keyword evidence="6 15" id="KW-0472">Membrane</keyword>
<evidence type="ECO:0000313" key="17">
    <source>
        <dbReference type="EMBL" id="EGB03197.1"/>
    </source>
</evidence>
<dbReference type="AlphaFoldDB" id="F0YNW7"/>
<dbReference type="InterPro" id="IPR050814">
    <property type="entry name" value="Myo-inositol_Transporter"/>
</dbReference>
<evidence type="ECO:0000256" key="1">
    <source>
        <dbReference type="ARBA" id="ARBA00004141"/>
    </source>
</evidence>
<evidence type="ECO:0000256" key="2">
    <source>
        <dbReference type="ARBA" id="ARBA00011738"/>
    </source>
</evidence>
<dbReference type="KEGG" id="aaf:AURANDRAFT_68222"/>
<comment type="catalytic activity">
    <reaction evidence="10">
        <text>D-mannose(out) = D-mannose(in)</text>
        <dbReference type="Rhea" id="RHEA:78391"/>
        <dbReference type="ChEBI" id="CHEBI:4208"/>
    </reaction>
    <physiologicalReaction direction="left-to-right" evidence="10">
        <dbReference type="Rhea" id="RHEA:78392"/>
    </physiologicalReaction>
</comment>
<dbReference type="PANTHER" id="PTHR48020:SF12">
    <property type="entry name" value="PROTON MYO-INOSITOL COTRANSPORTER"/>
    <property type="match status" value="1"/>
</dbReference>
<feature type="transmembrane region" description="Helical" evidence="15">
    <location>
        <begin position="314"/>
        <end position="335"/>
    </location>
</feature>
<sequence length="513" mass="53593">METAPSDASAALALVRRAALVANLSNLAFGYDVGVMSGALLYLRRPDQLGFTDVQAEVAASLFNLAAAAASLGVAGPLSDRRGRRAALLVSAALLLAGFVCQAFAPSFAVLAFGRALAGSGSGVAWVSASTCRRVWAIGWMQISASPLGTLMAELAPTKERGKLTAVADLGINVGIVVGYASSLACIGVFRDDERRWRSMLGLGASLPAALLLLRGALPESPRWLLANGRADEARRVLEAYHVPADAADTADAFVARVAGRRPAAAAARASETERRRSLQGFAVAAAGQANGSEGVLYYVGYVLRDGLGLASQVQVLAASLGVGVVKLLGVVVAMARVERAGRRPMLALSGASLAVTLALLAATVAAGAPSVVVVLLLCAYMFAFSLGAGSLAVVVATELQPEANRGTLVARAVFLNRLARRVSFYALKDIAEGDELTFDYGEEYWLQRGFAPADDDRDYSPARVAAERFKLAAAQRSSGDAGSNPLSRRRRRERAPKDAAALAALLRDRPER</sequence>
<evidence type="ECO:0000313" key="18">
    <source>
        <dbReference type="Proteomes" id="UP000002729"/>
    </source>
</evidence>
<evidence type="ECO:0000256" key="3">
    <source>
        <dbReference type="ARBA" id="ARBA00022448"/>
    </source>
</evidence>
<dbReference type="InterPro" id="IPR003663">
    <property type="entry name" value="Sugar/inositol_transpt"/>
</dbReference>
<evidence type="ECO:0000256" key="9">
    <source>
        <dbReference type="ARBA" id="ARBA00044656"/>
    </source>
</evidence>